<gene>
    <name evidence="1" type="ORF">LCGC14_0275560</name>
</gene>
<name>A0A0F9WIG1_9ZZZZ</name>
<organism evidence="1">
    <name type="scientific">marine sediment metagenome</name>
    <dbReference type="NCBI Taxonomy" id="412755"/>
    <lineage>
        <taxon>unclassified sequences</taxon>
        <taxon>metagenomes</taxon>
        <taxon>ecological metagenomes</taxon>
    </lineage>
</organism>
<dbReference type="AlphaFoldDB" id="A0A0F9WIG1"/>
<protein>
    <submittedName>
        <fullName evidence="1">Uncharacterized protein</fullName>
    </submittedName>
</protein>
<dbReference type="EMBL" id="LAZR01000155">
    <property type="protein sequence ID" value="KKN85751.1"/>
    <property type="molecule type" value="Genomic_DNA"/>
</dbReference>
<accession>A0A0F9WIG1</accession>
<reference evidence="1" key="1">
    <citation type="journal article" date="2015" name="Nature">
        <title>Complex archaea that bridge the gap between prokaryotes and eukaryotes.</title>
        <authorList>
            <person name="Spang A."/>
            <person name="Saw J.H."/>
            <person name="Jorgensen S.L."/>
            <person name="Zaremba-Niedzwiedzka K."/>
            <person name="Martijn J."/>
            <person name="Lind A.E."/>
            <person name="van Eijk R."/>
            <person name="Schleper C."/>
            <person name="Guy L."/>
            <person name="Ettema T.J."/>
        </authorList>
    </citation>
    <scope>NUCLEOTIDE SEQUENCE</scope>
</reference>
<evidence type="ECO:0000313" key="1">
    <source>
        <dbReference type="EMBL" id="KKN85751.1"/>
    </source>
</evidence>
<sequence>MPDKERKPCSCIGQLMGRGYDFPFTQPLGFNLKKMELVMPSWFVRLHKKTRSGKRSSAGSQLVALNYCPFCGQKFPVDKDDFAPVKLREVPSEAEGIYTPIPNDDDE</sequence>
<proteinExistence type="predicted"/>
<comment type="caution">
    <text evidence="1">The sequence shown here is derived from an EMBL/GenBank/DDBJ whole genome shotgun (WGS) entry which is preliminary data.</text>
</comment>